<dbReference type="InterPro" id="IPR023203">
    <property type="entry name" value="TTHA0068_sf"/>
</dbReference>
<dbReference type="Proteomes" id="UP000245697">
    <property type="component" value="Unassembled WGS sequence"/>
</dbReference>
<protein>
    <recommendedName>
        <fullName evidence="4">DUF309 family protein family protein</fullName>
    </recommendedName>
</protein>
<dbReference type="Gene3D" id="1.10.3450.10">
    <property type="entry name" value="TTHA0068-like"/>
    <property type="match status" value="1"/>
</dbReference>
<keyword evidence="3" id="KW-1185">Reference proteome</keyword>
<dbReference type="SUPFAM" id="SSF140663">
    <property type="entry name" value="TTHA0068-like"/>
    <property type="match status" value="1"/>
</dbReference>
<evidence type="ECO:0000256" key="1">
    <source>
        <dbReference type="SAM" id="MobiDB-lite"/>
    </source>
</evidence>
<dbReference type="PANTHER" id="PTHR34796">
    <property type="entry name" value="EXPRESSED PROTEIN"/>
    <property type="match status" value="1"/>
</dbReference>
<accession>A0A316FFZ6</accession>
<evidence type="ECO:0000313" key="3">
    <source>
        <dbReference type="Proteomes" id="UP000245697"/>
    </source>
</evidence>
<dbReference type="InterPro" id="IPR005500">
    <property type="entry name" value="DUF309"/>
</dbReference>
<comment type="caution">
    <text evidence="2">The sequence shown here is derived from an EMBL/GenBank/DDBJ whole genome shotgun (WGS) entry which is preliminary data.</text>
</comment>
<sequence>MPEDTALDQLRRWQESGGRWSVLARGTGTVTIALLTCDTGEEVDRMSSGSPALLAYLGERDSSEDDLPAAASPVQRPMPVVRDRDTTGRPRNARPRDALGRPLPSGAPGIPTMPDDLDLTPADALLQAQRLLDDGLPFHAHEVLEAAWKAAPADERELWRGLAQLAVGLTHAHRGNTTGAQRLLLRSAERIGSYGHRAPHGIAAGRLSTWARTEAARLGGGDPAGDVPMPRLTT</sequence>
<feature type="compositionally biased region" description="Basic and acidic residues" evidence="1">
    <location>
        <begin position="81"/>
        <end position="99"/>
    </location>
</feature>
<proteinExistence type="predicted"/>
<dbReference type="AlphaFoldDB" id="A0A316FFZ6"/>
<organism evidence="2 3">
    <name type="scientific">Actinoplanes xinjiangensis</name>
    <dbReference type="NCBI Taxonomy" id="512350"/>
    <lineage>
        <taxon>Bacteria</taxon>
        <taxon>Bacillati</taxon>
        <taxon>Actinomycetota</taxon>
        <taxon>Actinomycetes</taxon>
        <taxon>Micromonosporales</taxon>
        <taxon>Micromonosporaceae</taxon>
        <taxon>Actinoplanes</taxon>
    </lineage>
</organism>
<name>A0A316FFZ6_9ACTN</name>
<reference evidence="2 3" key="1">
    <citation type="submission" date="2018-05" db="EMBL/GenBank/DDBJ databases">
        <title>Genomic Encyclopedia of Archaeal and Bacterial Type Strains, Phase II (KMG-II): from individual species to whole genera.</title>
        <authorList>
            <person name="Goeker M."/>
        </authorList>
    </citation>
    <scope>NUCLEOTIDE SEQUENCE [LARGE SCALE GENOMIC DNA]</scope>
    <source>
        <strain evidence="2 3">DSM 45184</strain>
    </source>
</reference>
<gene>
    <name evidence="2" type="ORF">BC793_108119</name>
</gene>
<feature type="region of interest" description="Disordered" evidence="1">
    <location>
        <begin position="61"/>
        <end position="112"/>
    </location>
</feature>
<dbReference type="PANTHER" id="PTHR34796:SF1">
    <property type="entry name" value="EXPRESSED PROTEIN"/>
    <property type="match status" value="1"/>
</dbReference>
<dbReference type="RefSeq" id="WP_239170167.1">
    <property type="nucleotide sequence ID" value="NZ_BONA01000049.1"/>
</dbReference>
<evidence type="ECO:0008006" key="4">
    <source>
        <dbReference type="Google" id="ProtNLM"/>
    </source>
</evidence>
<dbReference type="Pfam" id="PF03745">
    <property type="entry name" value="DUF309"/>
    <property type="match status" value="1"/>
</dbReference>
<evidence type="ECO:0000313" key="2">
    <source>
        <dbReference type="EMBL" id="PWK47005.1"/>
    </source>
</evidence>
<dbReference type="EMBL" id="QGGR01000008">
    <property type="protein sequence ID" value="PWK47005.1"/>
    <property type="molecule type" value="Genomic_DNA"/>
</dbReference>